<dbReference type="RefSeq" id="WP_209984985.1">
    <property type="nucleotide sequence ID" value="NZ_JAGINO010000015.1"/>
</dbReference>
<protein>
    <submittedName>
        <fullName evidence="1">Uncharacterized protein</fullName>
    </submittedName>
</protein>
<name>A0ABU0MMV6_9PROT</name>
<keyword evidence="2" id="KW-1185">Reference proteome</keyword>
<proteinExistence type="predicted"/>
<organism evidence="1 2">
    <name type="scientific">Azospirillum picis</name>
    <dbReference type="NCBI Taxonomy" id="488438"/>
    <lineage>
        <taxon>Bacteria</taxon>
        <taxon>Pseudomonadati</taxon>
        <taxon>Pseudomonadota</taxon>
        <taxon>Alphaproteobacteria</taxon>
        <taxon>Rhodospirillales</taxon>
        <taxon>Azospirillaceae</taxon>
        <taxon>Azospirillum</taxon>
    </lineage>
</organism>
<dbReference type="Proteomes" id="UP001244552">
    <property type="component" value="Unassembled WGS sequence"/>
</dbReference>
<accession>A0ABU0MMV6</accession>
<evidence type="ECO:0000313" key="1">
    <source>
        <dbReference type="EMBL" id="MDQ0534807.1"/>
    </source>
</evidence>
<comment type="caution">
    <text evidence="1">The sequence shown here is derived from an EMBL/GenBank/DDBJ whole genome shotgun (WGS) entry which is preliminary data.</text>
</comment>
<evidence type="ECO:0000313" key="2">
    <source>
        <dbReference type="Proteomes" id="UP001244552"/>
    </source>
</evidence>
<gene>
    <name evidence="1" type="ORF">QO018_003684</name>
</gene>
<sequence length="253" mass="27974">MAYAALAIDEFQGSGAGQLFGPVAKALAQTDARKMSAKLAEFEAVLRQANAEGAMMLNRIRSSVSAKLNVLEKASADGLHLDIRSLGERLNAVEREDAAEIDSLLKELGPLSKQARQVSPDLAHFLKVVKEDIEAYKEAYINERRSVRARLRKMEERASRMPKDRGKIEKATKLYSEALSQAFGYAKLTKIDVQTEGDLPVYVMKIQVSPALYRDAKQLVSLERKAEEIIESKDPSLVGFLAIQYEPMTSAAT</sequence>
<reference evidence="1 2" key="1">
    <citation type="submission" date="2023-07" db="EMBL/GenBank/DDBJ databases">
        <title>Genomic Encyclopedia of Type Strains, Phase IV (KMG-IV): sequencing the most valuable type-strain genomes for metagenomic binning, comparative biology and taxonomic classification.</title>
        <authorList>
            <person name="Goeker M."/>
        </authorList>
    </citation>
    <scope>NUCLEOTIDE SEQUENCE [LARGE SCALE GENOMIC DNA]</scope>
    <source>
        <strain evidence="1 2">DSM 19922</strain>
    </source>
</reference>
<dbReference type="EMBL" id="JAUSVU010000014">
    <property type="protein sequence ID" value="MDQ0534807.1"/>
    <property type="molecule type" value="Genomic_DNA"/>
</dbReference>